<dbReference type="EMBL" id="FLYE01000002">
    <property type="protein sequence ID" value="SCA55374.1"/>
    <property type="molecule type" value="Genomic_DNA"/>
</dbReference>
<name>A0A1C3RDT4_9PROT</name>
<proteinExistence type="predicted"/>
<sequence>MFRTTRQWRGRRQQLMQLQLCVQKRLKLDRFSRILNHPSNTEGSELIVTPSLDVGACRIFYCSFFGKSYGSYPYDG</sequence>
<protein>
    <submittedName>
        <fullName evidence="1">Uncharacterized protein</fullName>
    </submittedName>
</protein>
<evidence type="ECO:0000313" key="1">
    <source>
        <dbReference type="EMBL" id="SCA55374.1"/>
    </source>
</evidence>
<accession>A0A1C3RDT4</accession>
<gene>
    <name evidence="1" type="ORF">MTBPR1_100015</name>
</gene>
<dbReference type="Proteomes" id="UP000231658">
    <property type="component" value="Unassembled WGS sequence"/>
</dbReference>
<evidence type="ECO:0000313" key="2">
    <source>
        <dbReference type="Proteomes" id="UP000231658"/>
    </source>
</evidence>
<organism evidence="1 2">
    <name type="scientific">Candidatus Terasakiella magnetica</name>
    <dbReference type="NCBI Taxonomy" id="1867952"/>
    <lineage>
        <taxon>Bacteria</taxon>
        <taxon>Pseudomonadati</taxon>
        <taxon>Pseudomonadota</taxon>
        <taxon>Alphaproteobacteria</taxon>
        <taxon>Rhodospirillales</taxon>
        <taxon>Terasakiellaceae</taxon>
        <taxon>Terasakiella</taxon>
    </lineage>
</organism>
<reference evidence="1 2" key="1">
    <citation type="submission" date="2016-07" db="EMBL/GenBank/DDBJ databases">
        <authorList>
            <person name="Lefevre C.T."/>
        </authorList>
    </citation>
    <scope>NUCLEOTIDE SEQUENCE [LARGE SCALE GENOMIC DNA]</scope>
    <source>
        <strain evidence="1">PR1</strain>
    </source>
</reference>
<dbReference type="AlphaFoldDB" id="A0A1C3RDT4"/>
<keyword evidence="2" id="KW-1185">Reference proteome</keyword>